<dbReference type="Proteomes" id="UP000660611">
    <property type="component" value="Unassembled WGS sequence"/>
</dbReference>
<dbReference type="InterPro" id="IPR024344">
    <property type="entry name" value="MDMPI_metal-binding"/>
</dbReference>
<reference evidence="2" key="1">
    <citation type="submission" date="2021-01" db="EMBL/GenBank/DDBJ databases">
        <title>Whole genome shotgun sequence of Dactylosporangium siamense NBRC 106093.</title>
        <authorList>
            <person name="Komaki H."/>
            <person name="Tamura T."/>
        </authorList>
    </citation>
    <scope>NUCLEOTIDE SEQUENCE</scope>
    <source>
        <strain evidence="2">NBRC 106093</strain>
    </source>
</reference>
<evidence type="ECO:0000313" key="3">
    <source>
        <dbReference type="Proteomes" id="UP000660611"/>
    </source>
</evidence>
<dbReference type="Pfam" id="PF11716">
    <property type="entry name" value="MDMPI_N"/>
    <property type="match status" value="1"/>
</dbReference>
<feature type="domain" description="Mycothiol-dependent maleylpyruvate isomerase metal-binding" evidence="1">
    <location>
        <begin position="10"/>
        <end position="156"/>
    </location>
</feature>
<dbReference type="RefSeq" id="WP_203843928.1">
    <property type="nucleotide sequence ID" value="NZ_BAAAVW010000003.1"/>
</dbReference>
<evidence type="ECO:0000259" key="1">
    <source>
        <dbReference type="Pfam" id="PF11716"/>
    </source>
</evidence>
<dbReference type="GO" id="GO:0046872">
    <property type="term" value="F:metal ion binding"/>
    <property type="evidence" value="ECO:0007669"/>
    <property type="project" value="InterPro"/>
</dbReference>
<keyword evidence="3" id="KW-1185">Reference proteome</keyword>
<evidence type="ECO:0000313" key="2">
    <source>
        <dbReference type="EMBL" id="GIG42035.1"/>
    </source>
</evidence>
<gene>
    <name evidence="2" type="ORF">Dsi01nite_000760</name>
</gene>
<protein>
    <recommendedName>
        <fullName evidence="1">Mycothiol-dependent maleylpyruvate isomerase metal-binding domain-containing protein</fullName>
    </recommendedName>
</protein>
<dbReference type="SUPFAM" id="SSF109854">
    <property type="entry name" value="DinB/YfiT-like putative metalloenzymes"/>
    <property type="match status" value="1"/>
</dbReference>
<dbReference type="AlphaFoldDB" id="A0A919PG93"/>
<accession>A0A919PG93</accession>
<dbReference type="Gene3D" id="1.20.120.450">
    <property type="entry name" value="dinb family like domain"/>
    <property type="match status" value="1"/>
</dbReference>
<comment type="caution">
    <text evidence="2">The sequence shown here is derived from an EMBL/GenBank/DDBJ whole genome shotgun (WGS) entry which is preliminary data.</text>
</comment>
<dbReference type="EMBL" id="BONQ01000003">
    <property type="protein sequence ID" value="GIG42035.1"/>
    <property type="molecule type" value="Genomic_DNA"/>
</dbReference>
<dbReference type="InterPro" id="IPR034660">
    <property type="entry name" value="DinB/YfiT-like"/>
</dbReference>
<proteinExistence type="predicted"/>
<name>A0A919PG93_9ACTN</name>
<organism evidence="2 3">
    <name type="scientific">Dactylosporangium siamense</name>
    <dbReference type="NCBI Taxonomy" id="685454"/>
    <lineage>
        <taxon>Bacteria</taxon>
        <taxon>Bacillati</taxon>
        <taxon>Actinomycetota</taxon>
        <taxon>Actinomycetes</taxon>
        <taxon>Micromonosporales</taxon>
        <taxon>Micromonosporaceae</taxon>
        <taxon>Dactylosporangium</taxon>
    </lineage>
</organism>
<sequence length="208" mass="21606">MIRNAFLDSSATAATLVRDPAVAASWSAPSALPGFTVGGLARHLANQVTRTLMLLSAPPGGTAIPVLDHFTGAGWVTSGVDSSDNRGILERGESAAGQTTPADLAAEVDAALAELRSTVPAQSEDRVVDLGDWGLQVDDFLLTRVLELVVHTDDLAVSLDLPTPAPSPAAADATVELLGRLATWRHGPLPVIRALARRERAPESIAAL</sequence>